<keyword evidence="2" id="KW-0472">Membrane</keyword>
<feature type="region of interest" description="Disordered" evidence="1">
    <location>
        <begin position="39"/>
        <end position="74"/>
    </location>
</feature>
<protein>
    <submittedName>
        <fullName evidence="4">Uncharacterized protein</fullName>
    </submittedName>
</protein>
<feature type="signal peptide" evidence="3">
    <location>
        <begin position="1"/>
        <end position="21"/>
    </location>
</feature>
<feature type="region of interest" description="Disordered" evidence="1">
    <location>
        <begin position="124"/>
        <end position="159"/>
    </location>
</feature>
<accession>A0AAD9DIF3</accession>
<feature type="transmembrane region" description="Helical" evidence="2">
    <location>
        <begin position="437"/>
        <end position="457"/>
    </location>
</feature>
<evidence type="ECO:0000256" key="2">
    <source>
        <dbReference type="SAM" id="Phobius"/>
    </source>
</evidence>
<evidence type="ECO:0000313" key="5">
    <source>
        <dbReference type="Proteomes" id="UP001224775"/>
    </source>
</evidence>
<feature type="transmembrane region" description="Helical" evidence="2">
    <location>
        <begin position="478"/>
        <end position="499"/>
    </location>
</feature>
<dbReference type="EMBL" id="JATAAI010000001">
    <property type="protein sequence ID" value="KAK1749021.1"/>
    <property type="molecule type" value="Genomic_DNA"/>
</dbReference>
<feature type="chain" id="PRO_5042048597" evidence="3">
    <location>
        <begin position="22"/>
        <end position="619"/>
    </location>
</feature>
<evidence type="ECO:0000256" key="1">
    <source>
        <dbReference type="SAM" id="MobiDB-lite"/>
    </source>
</evidence>
<dbReference type="AlphaFoldDB" id="A0AAD9DIF3"/>
<gene>
    <name evidence="4" type="ORF">QTG54_000960</name>
</gene>
<feature type="transmembrane region" description="Helical" evidence="2">
    <location>
        <begin position="558"/>
        <end position="577"/>
    </location>
</feature>
<keyword evidence="2" id="KW-1133">Transmembrane helix</keyword>
<keyword evidence="5" id="KW-1185">Reference proteome</keyword>
<organism evidence="4 5">
    <name type="scientific">Skeletonema marinoi</name>
    <dbReference type="NCBI Taxonomy" id="267567"/>
    <lineage>
        <taxon>Eukaryota</taxon>
        <taxon>Sar</taxon>
        <taxon>Stramenopiles</taxon>
        <taxon>Ochrophyta</taxon>
        <taxon>Bacillariophyta</taxon>
        <taxon>Coscinodiscophyceae</taxon>
        <taxon>Thalassiosirophycidae</taxon>
        <taxon>Thalassiosirales</taxon>
        <taxon>Skeletonemataceae</taxon>
        <taxon>Skeletonema</taxon>
        <taxon>Skeletonema marinoi-dohrnii complex</taxon>
    </lineage>
</organism>
<feature type="transmembrane region" description="Helical" evidence="2">
    <location>
        <begin position="519"/>
        <end position="537"/>
    </location>
</feature>
<proteinExistence type="predicted"/>
<keyword evidence="2" id="KW-0812">Transmembrane</keyword>
<evidence type="ECO:0000313" key="4">
    <source>
        <dbReference type="EMBL" id="KAK1749021.1"/>
    </source>
</evidence>
<name>A0AAD9DIF3_9STRA</name>
<dbReference type="Proteomes" id="UP001224775">
    <property type="component" value="Unassembled WGS sequence"/>
</dbReference>
<comment type="caution">
    <text evidence="4">The sequence shown here is derived from an EMBL/GenBank/DDBJ whole genome shotgun (WGS) entry which is preliminary data.</text>
</comment>
<feature type="region of interest" description="Disordered" evidence="1">
    <location>
        <begin position="176"/>
        <end position="246"/>
    </location>
</feature>
<sequence>MKNCHLSVLLAAAASIECTQAWAPPSSRCNVRQQIVHHYRRPGPSRGNWEDDTKSSRNDNSVTDYVPPWREPEAMMNNTPEEFKQRGQLHDFRKPYGSTPASMPPPPPPPPVVRNDNTVRMPFQNVSNDDFRRPHGSIPSGNMNMPPPPRPTPPPPPPQPVVRNDNTVRMPFQTVSNDDFRRPHGMPSGVNVTPPPRHTVVKQPFQTSSTDDFRRSQDTASGVGAPQQTIYQKPASKLQNPPPSAMPASVKRFFDQQAAMAKASVTSLSDAAIDAQIRPTDSYDTTPSFTPAVPSAQVTAASYAQTSSPPLPTYAENAPSQATPPINVAEHELQQWDQKMTTAQANSKKILLRGMSLRDPPGIVRNTLINGISPVLASSAITLLTSTCIDRRLGQAALCGSLAGMSGMHLLPNLSMTALLGVATTASYEVLISINNLFSGIGGRIGASAFLATSVMAKYQGIRFVGRKMRRGLWSSAGLSSIASTMVIYHAIGAALTIFLRQSSDVDGAADPVRGSSVVESMAILALYGGTFVGMSLPSRLTNGNAPGKRRQGKPQSALSLVASFSAAGAMAGLVHAFTIHSGYFKGGWGGKVGLCAFAGTWAFRGAASTAEFMSQRQK</sequence>
<feature type="compositionally biased region" description="Basic and acidic residues" evidence="1">
    <location>
        <begin position="48"/>
        <end position="57"/>
    </location>
</feature>
<evidence type="ECO:0000256" key="3">
    <source>
        <dbReference type="SAM" id="SignalP"/>
    </source>
</evidence>
<feature type="compositionally biased region" description="Pro residues" evidence="1">
    <location>
        <begin position="145"/>
        <end position="159"/>
    </location>
</feature>
<keyword evidence="3" id="KW-0732">Signal</keyword>
<reference evidence="4" key="1">
    <citation type="submission" date="2023-06" db="EMBL/GenBank/DDBJ databases">
        <title>Survivors Of The Sea: Transcriptome response of Skeletonema marinoi to long-term dormancy.</title>
        <authorList>
            <person name="Pinder M.I.M."/>
            <person name="Kourtchenko O."/>
            <person name="Robertson E.K."/>
            <person name="Larsson T."/>
            <person name="Maumus F."/>
            <person name="Osuna-Cruz C.M."/>
            <person name="Vancaester E."/>
            <person name="Stenow R."/>
            <person name="Vandepoele K."/>
            <person name="Ploug H."/>
            <person name="Bruchert V."/>
            <person name="Godhe A."/>
            <person name="Topel M."/>
        </authorList>
    </citation>
    <scope>NUCLEOTIDE SEQUENCE</scope>
    <source>
        <strain evidence="4">R05AC</strain>
    </source>
</reference>